<evidence type="ECO:0000256" key="5">
    <source>
        <dbReference type="ARBA" id="ARBA00023136"/>
    </source>
</evidence>
<keyword evidence="2" id="KW-1003">Cell membrane</keyword>
<comment type="subcellular location">
    <subcellularLocation>
        <location evidence="1">Cell membrane</location>
        <topology evidence="1">Multi-pass membrane protein</topology>
    </subcellularLocation>
</comment>
<feature type="transmembrane region" description="Helical" evidence="6">
    <location>
        <begin position="292"/>
        <end position="314"/>
    </location>
</feature>
<dbReference type="GO" id="GO:0005886">
    <property type="term" value="C:plasma membrane"/>
    <property type="evidence" value="ECO:0007669"/>
    <property type="project" value="UniProtKB-SubCell"/>
</dbReference>
<proteinExistence type="predicted"/>
<feature type="transmembrane region" description="Helical" evidence="6">
    <location>
        <begin position="223"/>
        <end position="242"/>
    </location>
</feature>
<evidence type="ECO:0000256" key="3">
    <source>
        <dbReference type="ARBA" id="ARBA00022692"/>
    </source>
</evidence>
<evidence type="ECO:0000256" key="1">
    <source>
        <dbReference type="ARBA" id="ARBA00004651"/>
    </source>
</evidence>
<dbReference type="AlphaFoldDB" id="A0A809S0H0"/>
<feature type="transmembrane region" description="Helical" evidence="6">
    <location>
        <begin position="326"/>
        <end position="350"/>
    </location>
</feature>
<dbReference type="EMBL" id="AP022325">
    <property type="protein sequence ID" value="BBU47587.1"/>
    <property type="molecule type" value="Genomic_DNA"/>
</dbReference>
<feature type="transmembrane region" description="Helical" evidence="6">
    <location>
        <begin position="262"/>
        <end position="280"/>
    </location>
</feature>
<evidence type="ECO:0000256" key="6">
    <source>
        <dbReference type="SAM" id="Phobius"/>
    </source>
</evidence>
<dbReference type="RefSeq" id="WP_161553077.1">
    <property type="nucleotide sequence ID" value="NZ_AP022325.1"/>
</dbReference>
<name>A0A809S0H0_9BACT</name>
<evidence type="ECO:0000313" key="8">
    <source>
        <dbReference type="Proteomes" id="UP000464317"/>
    </source>
</evidence>
<evidence type="ECO:0000313" key="7">
    <source>
        <dbReference type="EMBL" id="BBU47587.1"/>
    </source>
</evidence>
<organism evidence="7 8">
    <name type="scientific">Mycoplasmopsis felis</name>
    <dbReference type="NCBI Taxonomy" id="33923"/>
    <lineage>
        <taxon>Bacteria</taxon>
        <taxon>Bacillati</taxon>
        <taxon>Mycoplasmatota</taxon>
        <taxon>Mycoplasmoidales</taxon>
        <taxon>Metamycoplasmataceae</taxon>
        <taxon>Mycoplasmopsis</taxon>
    </lineage>
</organism>
<evidence type="ECO:0000256" key="4">
    <source>
        <dbReference type="ARBA" id="ARBA00022989"/>
    </source>
</evidence>
<reference evidence="7 8" key="1">
    <citation type="submission" date="2020-01" db="EMBL/GenBank/DDBJ databases">
        <title>Complete genome sequence of Mycoplasma felis strain Myco-2.</title>
        <authorList>
            <person name="Kinoshita Y."/>
            <person name="Niwa H."/>
            <person name="Uchida-Fujii E."/>
            <person name="Nukada T."/>
        </authorList>
    </citation>
    <scope>NUCLEOTIDE SEQUENCE [LARGE SCALE GENOMIC DNA]</scope>
    <source>
        <strain evidence="7 8">Myco-2</strain>
    </source>
</reference>
<keyword evidence="3 6" id="KW-0812">Transmembrane</keyword>
<dbReference type="Proteomes" id="UP000464317">
    <property type="component" value="Chromosome"/>
</dbReference>
<dbReference type="Pfam" id="PF03631">
    <property type="entry name" value="Virul_fac_BrkB"/>
    <property type="match status" value="1"/>
</dbReference>
<keyword evidence="4 6" id="KW-1133">Transmembrane helix</keyword>
<feature type="transmembrane region" description="Helical" evidence="6">
    <location>
        <begin position="89"/>
        <end position="116"/>
    </location>
</feature>
<gene>
    <name evidence="7" type="ORF">JPM2_2800</name>
</gene>
<evidence type="ECO:0000256" key="2">
    <source>
        <dbReference type="ARBA" id="ARBA00022475"/>
    </source>
</evidence>
<protein>
    <submittedName>
        <fullName evidence="7">Uncharacterized protein</fullName>
    </submittedName>
</protein>
<dbReference type="InterPro" id="IPR017039">
    <property type="entry name" value="Virul_fac_BrkB"/>
</dbReference>
<keyword evidence="5 6" id="KW-0472">Membrane</keyword>
<sequence>MKNLNNKILNYKKITKRKVPKIIYKEYYENIIPRNPFVFLEKIYEFFIKSIISVFANILIISRTENAKIKRKRVILNIFELFNSKQYNFIWLSITFYMLISFVAVIFIVNFLNLVINDNITTFKNLVSNLVKKQELNTQYSTFQPLFNNIVFNKFIPGGEIFLSLDEIDVSSNFKLYSWIPGSVIALPSLYISAGGYGKLVTAFNTIYYHKKTGTFIGNKLKGLYLVLGISFLLWFFSTLYIFSQASIYNNHQTLSYGLSDFAYLSFIILFFVFSFLFLFKEGPSFKLSYKSIYRGVFVSFLPSLFLVIIYTYLNKILNYSKYGAAVGFFFSIGFFINWYVYFMFLGIVFNSSYYKSYVSSHTIPKKIYSLFVF</sequence>
<accession>A0A809S0H0</accession>
<feature type="transmembrane region" description="Helical" evidence="6">
    <location>
        <begin position="179"/>
        <end position="202"/>
    </location>
</feature>
<keyword evidence="8" id="KW-1185">Reference proteome</keyword>
<feature type="transmembrane region" description="Helical" evidence="6">
    <location>
        <begin position="43"/>
        <end position="62"/>
    </location>
</feature>
<dbReference type="KEGG" id="mfel:JPM2_2800"/>